<dbReference type="InterPro" id="IPR018391">
    <property type="entry name" value="PQQ_b-propeller_rpt"/>
</dbReference>
<proteinExistence type="predicted"/>
<gene>
    <name evidence="2" type="ORF">GGR17_001707</name>
</gene>
<accession>A0A840CEE7</accession>
<dbReference type="PANTHER" id="PTHR34512">
    <property type="entry name" value="CELL SURFACE PROTEIN"/>
    <property type="match status" value="1"/>
</dbReference>
<dbReference type="Gene3D" id="2.130.10.10">
    <property type="entry name" value="YVTN repeat-like/Quinoprotein amine dehydrogenase"/>
    <property type="match status" value="1"/>
</dbReference>
<evidence type="ECO:0000259" key="1">
    <source>
        <dbReference type="Pfam" id="PF13360"/>
    </source>
</evidence>
<dbReference type="RefSeq" id="WP_054538643.1">
    <property type="nucleotide sequence ID" value="NZ_JACIEQ010000002.1"/>
</dbReference>
<feature type="domain" description="Pyrrolo-quinoline quinone repeat" evidence="1">
    <location>
        <begin position="380"/>
        <end position="441"/>
    </location>
</feature>
<dbReference type="InterPro" id="IPR002372">
    <property type="entry name" value="PQQ_rpt_dom"/>
</dbReference>
<dbReference type="InterPro" id="IPR015943">
    <property type="entry name" value="WD40/YVTN_repeat-like_dom_sf"/>
</dbReference>
<dbReference type="Pfam" id="PF13360">
    <property type="entry name" value="PQQ_2"/>
    <property type="match status" value="2"/>
</dbReference>
<dbReference type="AlphaFoldDB" id="A0A840CEE7"/>
<dbReference type="Proteomes" id="UP000585681">
    <property type="component" value="Unassembled WGS sequence"/>
</dbReference>
<reference evidence="2" key="1">
    <citation type="submission" date="2020-08" db="EMBL/GenBank/DDBJ databases">
        <title>Genomic Encyclopedia of Type Strains, Phase IV (KMG-IV): sequencing the most valuable type-strain genomes for metagenomic binning, comparative biology and taxonomic classification.</title>
        <authorList>
            <person name="Goeker M."/>
        </authorList>
    </citation>
    <scope>NUCLEOTIDE SEQUENCE [LARGE SCALE GENOMIC DNA]</scope>
    <source>
        <strain evidence="2">DSM 105040</strain>
    </source>
</reference>
<evidence type="ECO:0000313" key="3">
    <source>
        <dbReference type="Proteomes" id="UP000585681"/>
    </source>
</evidence>
<evidence type="ECO:0000313" key="2">
    <source>
        <dbReference type="EMBL" id="MBB4021898.1"/>
    </source>
</evidence>
<protein>
    <submittedName>
        <fullName evidence="2">Outer membrane protein assembly factor BamB</fullName>
    </submittedName>
</protein>
<organism evidence="2 3">
    <name type="scientific">Actibacterium naphthalenivorans</name>
    <dbReference type="NCBI Taxonomy" id="1614693"/>
    <lineage>
        <taxon>Bacteria</taxon>
        <taxon>Pseudomonadati</taxon>
        <taxon>Pseudomonadota</taxon>
        <taxon>Alphaproteobacteria</taxon>
        <taxon>Rhodobacterales</taxon>
        <taxon>Roseobacteraceae</taxon>
        <taxon>Actibacterium</taxon>
    </lineage>
</organism>
<dbReference type="SUPFAM" id="SSF50998">
    <property type="entry name" value="Quinoprotein alcohol dehydrogenase-like"/>
    <property type="match status" value="1"/>
</dbReference>
<dbReference type="SMART" id="SM00564">
    <property type="entry name" value="PQQ"/>
    <property type="match status" value="6"/>
</dbReference>
<name>A0A840CEE7_9RHOB</name>
<dbReference type="EMBL" id="JACIEQ010000002">
    <property type="protein sequence ID" value="MBB4021898.1"/>
    <property type="molecule type" value="Genomic_DNA"/>
</dbReference>
<comment type="caution">
    <text evidence="2">The sequence shown here is derived from an EMBL/GenBank/DDBJ whole genome shotgun (WGS) entry which is preliminary data.</text>
</comment>
<dbReference type="PROSITE" id="PS51257">
    <property type="entry name" value="PROKAR_LIPOPROTEIN"/>
    <property type="match status" value="1"/>
</dbReference>
<dbReference type="PANTHER" id="PTHR34512:SF30">
    <property type="entry name" value="OUTER MEMBRANE PROTEIN ASSEMBLY FACTOR BAMB"/>
    <property type="match status" value="1"/>
</dbReference>
<keyword evidence="3" id="KW-1185">Reference proteome</keyword>
<feature type="domain" description="Pyrrolo-quinoline quinone repeat" evidence="1">
    <location>
        <begin position="124"/>
        <end position="359"/>
    </location>
</feature>
<sequence>MKTTYAIGGLILLAGLAGCTGGETILQGERLGVREALLGTPEADGAAAASAELTRPISLPAQVTQAEWTQTRGNAAHNAGHPALGSAPTLQWSAAIGAGEDRKHRITAAPVVAGGRVFTLDAQSHVMAHGPDGATLWTADLTPALERNEDATGGGLAYGDGRLFATTGFGTLVALDPATGAPLWTQKTDAAISGAPTYHDGLVYLVSRDNRAWAIRAADGRVQWQLPGTPSPSGLVGGAAPAVTERLAVFPSGSAELVATLRKSGLQVWASSISGQRRGRVYATVTDISGDPVVDGDVIYAGNPSGRTVALSANSGERLWTAEEGTYSPVWPAGGSVFLVSDQAQLVRLDAATGARIWAVDLPYYTADAPKKHKSVFAHFGPVLAGGRLIVASDDGLIRFFAPQDGALLGQLALPGGAAADPVVAGGTLYVVTSNGQLHAFR</sequence>
<dbReference type="InterPro" id="IPR011047">
    <property type="entry name" value="Quinoprotein_ADH-like_sf"/>
</dbReference>